<keyword evidence="3" id="KW-1185">Reference proteome</keyword>
<name>A0A1Y3UDF7_9ACTN</name>
<comment type="caution">
    <text evidence="2">The sequence shown here is derived from an EMBL/GenBank/DDBJ whole genome shotgun (WGS) entry which is preliminary data.</text>
</comment>
<protein>
    <submittedName>
        <fullName evidence="2">Lactate utilization protein</fullName>
    </submittedName>
</protein>
<organism evidence="2 3">
    <name type="scientific">Enorma massiliensis</name>
    <dbReference type="NCBI Taxonomy" id="1472761"/>
    <lineage>
        <taxon>Bacteria</taxon>
        <taxon>Bacillati</taxon>
        <taxon>Actinomycetota</taxon>
        <taxon>Coriobacteriia</taxon>
        <taxon>Coriobacteriales</taxon>
        <taxon>Coriobacteriaceae</taxon>
        <taxon>Enorma</taxon>
    </lineage>
</organism>
<evidence type="ECO:0000259" key="1">
    <source>
        <dbReference type="Pfam" id="PF02589"/>
    </source>
</evidence>
<dbReference type="Pfam" id="PF02589">
    <property type="entry name" value="LUD_dom"/>
    <property type="match status" value="1"/>
</dbReference>
<feature type="domain" description="LUD" evidence="1">
    <location>
        <begin position="19"/>
        <end position="210"/>
    </location>
</feature>
<dbReference type="RefSeq" id="WP_087186186.1">
    <property type="nucleotide sequence ID" value="NZ_NFHO01000004.1"/>
</dbReference>
<dbReference type="PANTHER" id="PTHR36179:SF2">
    <property type="entry name" value="LUD DOMAIN-CONTAINING PROTEIN"/>
    <property type="match status" value="1"/>
</dbReference>
<evidence type="ECO:0000313" key="2">
    <source>
        <dbReference type="EMBL" id="OUN43380.1"/>
    </source>
</evidence>
<gene>
    <name evidence="2" type="ORF">B5G21_04395</name>
</gene>
<dbReference type="PANTHER" id="PTHR36179">
    <property type="entry name" value="LUD_DOM DOMAIN-CONTAINING PROTEIN"/>
    <property type="match status" value="1"/>
</dbReference>
<proteinExistence type="predicted"/>
<dbReference type="Proteomes" id="UP000196560">
    <property type="component" value="Unassembled WGS sequence"/>
</dbReference>
<dbReference type="eggNOG" id="COG1139">
    <property type="taxonomic scope" value="Bacteria"/>
</dbReference>
<accession>A0A1Y3UDF7</accession>
<evidence type="ECO:0000313" key="3">
    <source>
        <dbReference type="Proteomes" id="UP000196560"/>
    </source>
</evidence>
<dbReference type="STRING" id="1118060.GCA_000311845_00671"/>
<dbReference type="AlphaFoldDB" id="A0A1Y3UDF7"/>
<reference evidence="3" key="1">
    <citation type="submission" date="2017-04" db="EMBL/GenBank/DDBJ databases">
        <title>Function of individual gut microbiota members based on whole genome sequencing of pure cultures obtained from chicken caecum.</title>
        <authorList>
            <person name="Medvecky M."/>
            <person name="Cejkova D."/>
            <person name="Polansky O."/>
            <person name="Karasova D."/>
            <person name="Kubasova T."/>
            <person name="Cizek A."/>
            <person name="Rychlik I."/>
        </authorList>
    </citation>
    <scope>NUCLEOTIDE SEQUENCE [LARGE SCALE GENOMIC DNA]</scope>
    <source>
        <strain evidence="3">An70</strain>
    </source>
</reference>
<dbReference type="EMBL" id="NFHO01000004">
    <property type="protein sequence ID" value="OUN43380.1"/>
    <property type="molecule type" value="Genomic_DNA"/>
</dbReference>
<dbReference type="InterPro" id="IPR003741">
    <property type="entry name" value="LUD_dom"/>
</dbReference>
<sequence length="216" mass="23696">MAKSTETALAAYRTTASTVIKKLERHGMSGHFCATSSDAVELVRSWMHEGDSVTWGGSETFKEAGMKATLENAGCYRMLDRTTATTPEEQHEMWRDRTSADWFFMSANALTLNGELVNIDGNSDRLSLLLHGPAHVVVLAGMNKLVADVEAGIKRIRTVTCPLNAARLHTNTPCEVAGVCSECHAERCMCCNVVVTRHSRHDGRIRVVLIGEDLGY</sequence>